<dbReference type="AlphaFoldDB" id="A0AAD6SFE0"/>
<proteinExistence type="predicted"/>
<reference evidence="2" key="1">
    <citation type="submission" date="2023-03" db="EMBL/GenBank/DDBJ databases">
        <title>Massive genome expansion in bonnet fungi (Mycena s.s.) driven by repeated elements and novel gene families across ecological guilds.</title>
        <authorList>
            <consortium name="Lawrence Berkeley National Laboratory"/>
            <person name="Harder C.B."/>
            <person name="Miyauchi S."/>
            <person name="Viragh M."/>
            <person name="Kuo A."/>
            <person name="Thoen E."/>
            <person name="Andreopoulos B."/>
            <person name="Lu D."/>
            <person name="Skrede I."/>
            <person name="Drula E."/>
            <person name="Henrissat B."/>
            <person name="Morin E."/>
            <person name="Kohler A."/>
            <person name="Barry K."/>
            <person name="LaButti K."/>
            <person name="Morin E."/>
            <person name="Salamov A."/>
            <person name="Lipzen A."/>
            <person name="Mereny Z."/>
            <person name="Hegedus B."/>
            <person name="Baldrian P."/>
            <person name="Stursova M."/>
            <person name="Weitz H."/>
            <person name="Taylor A."/>
            <person name="Grigoriev I.V."/>
            <person name="Nagy L.G."/>
            <person name="Martin F."/>
            <person name="Kauserud H."/>
        </authorList>
    </citation>
    <scope>NUCLEOTIDE SEQUENCE</scope>
    <source>
        <strain evidence="2">CBHHK200</strain>
    </source>
</reference>
<accession>A0AAD6SFE0</accession>
<evidence type="ECO:0000256" key="1">
    <source>
        <dbReference type="SAM" id="MobiDB-lite"/>
    </source>
</evidence>
<feature type="compositionally biased region" description="Basic and acidic residues" evidence="1">
    <location>
        <begin position="227"/>
        <end position="248"/>
    </location>
</feature>
<dbReference type="EMBL" id="JARJCM010000131">
    <property type="protein sequence ID" value="KAJ7026926.1"/>
    <property type="molecule type" value="Genomic_DNA"/>
</dbReference>
<protein>
    <submittedName>
        <fullName evidence="2">Uncharacterized protein</fullName>
    </submittedName>
</protein>
<evidence type="ECO:0000313" key="2">
    <source>
        <dbReference type="EMBL" id="KAJ7026926.1"/>
    </source>
</evidence>
<organism evidence="2 3">
    <name type="scientific">Mycena alexandri</name>
    <dbReference type="NCBI Taxonomy" id="1745969"/>
    <lineage>
        <taxon>Eukaryota</taxon>
        <taxon>Fungi</taxon>
        <taxon>Dikarya</taxon>
        <taxon>Basidiomycota</taxon>
        <taxon>Agaricomycotina</taxon>
        <taxon>Agaricomycetes</taxon>
        <taxon>Agaricomycetidae</taxon>
        <taxon>Agaricales</taxon>
        <taxon>Marasmiineae</taxon>
        <taxon>Mycenaceae</taxon>
        <taxon>Mycena</taxon>
    </lineage>
</organism>
<sequence>MACSNDTLIRAKGHQDYSLVKSPTPLGSCSNYTESEAIIKDKELEWSRHQTSSSEIMDHDEVMDQILADDDEELDRLRMPTPERDRHSDEIMYDASQALTCTDGEQSVRKRKRSPYDENMFCMESQALVDAEELEHLRNKTPSPVGTDVVIYTESETVPADADELERLRARTPSPTPTERLRYVQTLTDPGEMMMEIKQWNVFKVRDFGYGTQDRRQRGATPPPFHVTDKESEGYEVNDERCPAHLKE</sequence>
<dbReference type="Proteomes" id="UP001218188">
    <property type="component" value="Unassembled WGS sequence"/>
</dbReference>
<feature type="region of interest" description="Disordered" evidence="1">
    <location>
        <begin position="213"/>
        <end position="248"/>
    </location>
</feature>
<gene>
    <name evidence="2" type="ORF">C8F04DRAFT_1295713</name>
</gene>
<evidence type="ECO:0000313" key="3">
    <source>
        <dbReference type="Proteomes" id="UP001218188"/>
    </source>
</evidence>
<name>A0AAD6SFE0_9AGAR</name>
<comment type="caution">
    <text evidence="2">The sequence shown here is derived from an EMBL/GenBank/DDBJ whole genome shotgun (WGS) entry which is preliminary data.</text>
</comment>
<keyword evidence="3" id="KW-1185">Reference proteome</keyword>